<evidence type="ECO:0000313" key="2">
    <source>
        <dbReference type="EMBL" id="MFE3871173.1"/>
    </source>
</evidence>
<comment type="caution">
    <text evidence="2">The sequence shown here is derived from an EMBL/GenBank/DDBJ whole genome shotgun (WGS) entry which is preliminary data.</text>
</comment>
<reference evidence="2 3" key="1">
    <citation type="submission" date="2024-06" db="EMBL/GenBank/DDBJ databases">
        <title>Flavobacterium spp. isolated from glacier.</title>
        <authorList>
            <person name="Han D."/>
        </authorList>
    </citation>
    <scope>NUCLEOTIDE SEQUENCE [LARGE SCALE GENOMIC DNA]</scope>
    <source>
        <strain evidence="2 3">ZS1P70</strain>
    </source>
</reference>
<dbReference type="Proteomes" id="UP001600107">
    <property type="component" value="Unassembled WGS sequence"/>
</dbReference>
<accession>A0ABW6I4H0</accession>
<protein>
    <submittedName>
        <fullName evidence="2">Nucleotidyltransferase domain-containing protein</fullName>
    </submittedName>
</protein>
<organism evidence="2 3">
    <name type="scientific">Flavobacterium zhoui</name>
    <dbReference type="NCBI Taxonomy" id="3230414"/>
    <lineage>
        <taxon>Bacteria</taxon>
        <taxon>Pseudomonadati</taxon>
        <taxon>Bacteroidota</taxon>
        <taxon>Flavobacteriia</taxon>
        <taxon>Flavobacteriales</taxon>
        <taxon>Flavobacteriaceae</taxon>
        <taxon>Flavobacterium</taxon>
    </lineage>
</organism>
<evidence type="ECO:0000313" key="3">
    <source>
        <dbReference type="Proteomes" id="UP001600107"/>
    </source>
</evidence>
<dbReference type="InterPro" id="IPR052548">
    <property type="entry name" value="Type_VII_TA_antitoxin"/>
</dbReference>
<dbReference type="InterPro" id="IPR041633">
    <property type="entry name" value="Polbeta"/>
</dbReference>
<name>A0ABW6I4H0_9FLAO</name>
<keyword evidence="3" id="KW-1185">Reference proteome</keyword>
<dbReference type="EMBL" id="JBHZPY010000005">
    <property type="protein sequence ID" value="MFE3871173.1"/>
    <property type="molecule type" value="Genomic_DNA"/>
</dbReference>
<dbReference type="PANTHER" id="PTHR33933">
    <property type="entry name" value="NUCLEOTIDYLTRANSFERASE"/>
    <property type="match status" value="1"/>
</dbReference>
<dbReference type="PANTHER" id="PTHR33933:SF1">
    <property type="entry name" value="PROTEIN ADENYLYLTRANSFERASE MNTA-RELATED"/>
    <property type="match status" value="1"/>
</dbReference>
<dbReference type="Gene3D" id="3.30.460.10">
    <property type="entry name" value="Beta Polymerase, domain 2"/>
    <property type="match status" value="1"/>
</dbReference>
<sequence>MFGITQNTINELNNIFDKYENIEKVIIFGSRAKGNFREGSDIDLTLIGDIERKDLMKIKDEIEESYIPYLFDISIYNQLNSESLKDHINRVGKIFYQKNFK</sequence>
<dbReference type="CDD" id="cd05403">
    <property type="entry name" value="NT_KNTase_like"/>
    <property type="match status" value="1"/>
</dbReference>
<dbReference type="SUPFAM" id="SSF81301">
    <property type="entry name" value="Nucleotidyltransferase"/>
    <property type="match status" value="1"/>
</dbReference>
<dbReference type="InterPro" id="IPR043519">
    <property type="entry name" value="NT_sf"/>
</dbReference>
<feature type="domain" description="Polymerase beta nucleotidyltransferase" evidence="1">
    <location>
        <begin position="10"/>
        <end position="99"/>
    </location>
</feature>
<gene>
    <name evidence="2" type="ORF">ACFX5F_08040</name>
</gene>
<dbReference type="Pfam" id="PF18765">
    <property type="entry name" value="Polbeta"/>
    <property type="match status" value="1"/>
</dbReference>
<dbReference type="RefSeq" id="WP_379851553.1">
    <property type="nucleotide sequence ID" value="NZ_JBHZPY010000005.1"/>
</dbReference>
<proteinExistence type="predicted"/>
<evidence type="ECO:0000259" key="1">
    <source>
        <dbReference type="Pfam" id="PF18765"/>
    </source>
</evidence>